<organism evidence="3 4">
    <name type="scientific">Symbiodinium necroappetens</name>
    <dbReference type="NCBI Taxonomy" id="1628268"/>
    <lineage>
        <taxon>Eukaryota</taxon>
        <taxon>Sar</taxon>
        <taxon>Alveolata</taxon>
        <taxon>Dinophyceae</taxon>
        <taxon>Suessiales</taxon>
        <taxon>Symbiodiniaceae</taxon>
        <taxon>Symbiodinium</taxon>
    </lineage>
</organism>
<dbReference type="Proteomes" id="UP000601435">
    <property type="component" value="Unassembled WGS sequence"/>
</dbReference>
<evidence type="ECO:0000313" key="3">
    <source>
        <dbReference type="EMBL" id="CAE7497114.1"/>
    </source>
</evidence>
<dbReference type="EMBL" id="CAJNJA010022629">
    <property type="protein sequence ID" value="CAE7497114.1"/>
    <property type="molecule type" value="Genomic_DNA"/>
</dbReference>
<proteinExistence type="predicted"/>
<comment type="caution">
    <text evidence="3">The sequence shown here is derived from an EMBL/GenBank/DDBJ whole genome shotgun (WGS) entry which is preliminary data.</text>
</comment>
<gene>
    <name evidence="3" type="ORF">SNEC2469_LOCUS14140</name>
</gene>
<feature type="transmembrane region" description="Helical" evidence="2">
    <location>
        <begin position="31"/>
        <end position="53"/>
    </location>
</feature>
<sequence length="90" mass="10582">MELLRKTLEEKARRRQEAEEKKQKARFRRAVANFMDGPYMTLISVCLTFWALLGDDIRILTTNRPADIGCGPQPVRHCCRFCRIRTRART</sequence>
<evidence type="ECO:0000256" key="1">
    <source>
        <dbReference type="SAM" id="MobiDB-lite"/>
    </source>
</evidence>
<keyword evidence="2" id="KW-1133">Transmembrane helix</keyword>
<reference evidence="3" key="1">
    <citation type="submission" date="2021-02" db="EMBL/GenBank/DDBJ databases">
        <authorList>
            <person name="Dougan E. K."/>
            <person name="Rhodes N."/>
            <person name="Thang M."/>
            <person name="Chan C."/>
        </authorList>
    </citation>
    <scope>NUCLEOTIDE SEQUENCE</scope>
</reference>
<accession>A0A812SY71</accession>
<protein>
    <submittedName>
        <fullName evidence="3">Uncharacterized protein</fullName>
    </submittedName>
</protein>
<evidence type="ECO:0000256" key="2">
    <source>
        <dbReference type="SAM" id="Phobius"/>
    </source>
</evidence>
<dbReference type="OrthoDB" id="433144at2759"/>
<evidence type="ECO:0000313" key="4">
    <source>
        <dbReference type="Proteomes" id="UP000601435"/>
    </source>
</evidence>
<feature type="region of interest" description="Disordered" evidence="1">
    <location>
        <begin position="1"/>
        <end position="22"/>
    </location>
</feature>
<dbReference type="AlphaFoldDB" id="A0A812SY71"/>
<name>A0A812SY71_9DINO</name>
<keyword evidence="2" id="KW-0812">Transmembrane</keyword>
<keyword evidence="2" id="KW-0472">Membrane</keyword>
<keyword evidence="4" id="KW-1185">Reference proteome</keyword>